<feature type="region of interest" description="Disordered" evidence="1">
    <location>
        <begin position="57"/>
        <end position="136"/>
    </location>
</feature>
<gene>
    <name evidence="2" type="ORF">LTR77_003331</name>
</gene>
<evidence type="ECO:0000313" key="3">
    <source>
        <dbReference type="Proteomes" id="UP001337655"/>
    </source>
</evidence>
<reference evidence="2 3" key="1">
    <citation type="submission" date="2023-08" db="EMBL/GenBank/DDBJ databases">
        <title>Black Yeasts Isolated from many extreme environments.</title>
        <authorList>
            <person name="Coleine C."/>
            <person name="Stajich J.E."/>
            <person name="Selbmann L."/>
        </authorList>
    </citation>
    <scope>NUCLEOTIDE SEQUENCE [LARGE SCALE GENOMIC DNA]</scope>
    <source>
        <strain evidence="2 3">CCFEE 5935</strain>
    </source>
</reference>
<evidence type="ECO:0000256" key="1">
    <source>
        <dbReference type="SAM" id="MobiDB-lite"/>
    </source>
</evidence>
<dbReference type="Proteomes" id="UP001337655">
    <property type="component" value="Unassembled WGS sequence"/>
</dbReference>
<organism evidence="2 3">
    <name type="scientific">Saxophila tyrrhenica</name>
    <dbReference type="NCBI Taxonomy" id="1690608"/>
    <lineage>
        <taxon>Eukaryota</taxon>
        <taxon>Fungi</taxon>
        <taxon>Dikarya</taxon>
        <taxon>Ascomycota</taxon>
        <taxon>Pezizomycotina</taxon>
        <taxon>Dothideomycetes</taxon>
        <taxon>Dothideomycetidae</taxon>
        <taxon>Mycosphaerellales</taxon>
        <taxon>Extremaceae</taxon>
        <taxon>Saxophila</taxon>
    </lineage>
</organism>
<feature type="region of interest" description="Disordered" evidence="1">
    <location>
        <begin position="259"/>
        <end position="288"/>
    </location>
</feature>
<feature type="compositionally biased region" description="Basic and acidic residues" evidence="1">
    <location>
        <begin position="57"/>
        <end position="93"/>
    </location>
</feature>
<proteinExistence type="predicted"/>
<keyword evidence="3" id="KW-1185">Reference proteome</keyword>
<evidence type="ECO:0000313" key="2">
    <source>
        <dbReference type="EMBL" id="KAK5173209.1"/>
    </source>
</evidence>
<protein>
    <submittedName>
        <fullName evidence="2">Uncharacterized protein</fullName>
    </submittedName>
</protein>
<comment type="caution">
    <text evidence="2">The sequence shown here is derived from an EMBL/GenBank/DDBJ whole genome shotgun (WGS) entry which is preliminary data.</text>
</comment>
<dbReference type="EMBL" id="JAVRRT010000004">
    <property type="protein sequence ID" value="KAK5173209.1"/>
    <property type="molecule type" value="Genomic_DNA"/>
</dbReference>
<sequence length="288" mass="32091">MPQQEPWLDDPDMADDPVWQLALAALKEGQETLDWDAEQDRLEAQYKEEALREAAEAKAAAAREAEAQEAAVREAKAKAQEAAVRETVTKDAANDEAGDTSRVATREGASQEATGAPLASAATAAPEREASAGDIIADREAMRAKTALYEKYREETDPEFLIFRTPDGDELHKEDMTDVICFFTRFSRYRSNTNGLKTLWDLVQAGSRLYCVAAYTKYFEPSERKNGQGKDEACDRCAAVLYPCVVRRGGKFILLPPMEIEEEEMEKEAEEQDAEMQEADEEDPMDTA</sequence>
<dbReference type="GeneID" id="89924678"/>
<accession>A0AAV9PJW2</accession>
<feature type="compositionally biased region" description="Basic and acidic residues" evidence="1">
    <location>
        <begin position="126"/>
        <end position="136"/>
    </location>
</feature>
<feature type="compositionally biased region" description="Low complexity" evidence="1">
    <location>
        <begin position="113"/>
        <end position="125"/>
    </location>
</feature>
<dbReference type="RefSeq" id="XP_064661927.1">
    <property type="nucleotide sequence ID" value="XM_064800588.1"/>
</dbReference>
<name>A0AAV9PJW2_9PEZI</name>
<dbReference type="AlphaFoldDB" id="A0AAV9PJW2"/>